<evidence type="ECO:0000313" key="3">
    <source>
        <dbReference type="Proteomes" id="UP001189122"/>
    </source>
</evidence>
<evidence type="ECO:0000259" key="1">
    <source>
        <dbReference type="Pfam" id="PF07727"/>
    </source>
</evidence>
<evidence type="ECO:0000313" key="2">
    <source>
        <dbReference type="EMBL" id="CAA2625518.1"/>
    </source>
</evidence>
<gene>
    <name evidence="2" type="ORF">SI7747_09011276</name>
</gene>
<sequence length="133" mass="15314">MKLDKCLISLDFTRSSQEHAVYTIFFDKAYLITEVYVDDLIVTKTSDECISEFKEKMIKYVEAPTTEHMAALKRILRYVKGTMNLGLHYRKEFDFTLTGYSDSDHTGDAVDQKSTTGILFFLISSPISWTSQK</sequence>
<proteinExistence type="predicted"/>
<dbReference type="InterPro" id="IPR013103">
    <property type="entry name" value="RVT_2"/>
</dbReference>
<dbReference type="Proteomes" id="UP001189122">
    <property type="component" value="Unassembled WGS sequence"/>
</dbReference>
<dbReference type="EMBL" id="LR743596">
    <property type="protein sequence ID" value="CAA2625518.1"/>
    <property type="molecule type" value="Genomic_DNA"/>
</dbReference>
<dbReference type="PANTHER" id="PTHR11439:SF515">
    <property type="entry name" value="GAG-POL POLYPROTEIN"/>
    <property type="match status" value="1"/>
</dbReference>
<dbReference type="EMBL" id="CACRZD030000009">
    <property type="protein sequence ID" value="CAA6664887.1"/>
    <property type="molecule type" value="Genomic_DNA"/>
</dbReference>
<dbReference type="Pfam" id="PF07727">
    <property type="entry name" value="RVT_2"/>
    <property type="match status" value="1"/>
</dbReference>
<feature type="domain" description="Reverse transcriptase Ty1/copia-type" evidence="1">
    <location>
        <begin position="2"/>
        <end position="60"/>
    </location>
</feature>
<keyword evidence="3" id="KW-1185">Reference proteome</keyword>
<dbReference type="PANTHER" id="PTHR11439">
    <property type="entry name" value="GAG-POL-RELATED RETROTRANSPOSON"/>
    <property type="match status" value="1"/>
</dbReference>
<name>A0A7I8J3T6_SPIIN</name>
<accession>A0A7I8J3T6</accession>
<reference evidence="2 3" key="1">
    <citation type="submission" date="2019-12" db="EMBL/GenBank/DDBJ databases">
        <authorList>
            <person name="Scholz U."/>
            <person name="Mascher M."/>
            <person name="Fiebig A."/>
        </authorList>
    </citation>
    <scope>NUCLEOTIDE SEQUENCE</scope>
</reference>
<dbReference type="AlphaFoldDB" id="A0A7I8J3T6"/>
<protein>
    <recommendedName>
        <fullName evidence="1">Reverse transcriptase Ty1/copia-type domain-containing protein</fullName>
    </recommendedName>
</protein>
<organism evidence="2">
    <name type="scientific">Spirodela intermedia</name>
    <name type="common">Intermediate duckweed</name>
    <dbReference type="NCBI Taxonomy" id="51605"/>
    <lineage>
        <taxon>Eukaryota</taxon>
        <taxon>Viridiplantae</taxon>
        <taxon>Streptophyta</taxon>
        <taxon>Embryophyta</taxon>
        <taxon>Tracheophyta</taxon>
        <taxon>Spermatophyta</taxon>
        <taxon>Magnoliopsida</taxon>
        <taxon>Liliopsida</taxon>
        <taxon>Araceae</taxon>
        <taxon>Lemnoideae</taxon>
        <taxon>Spirodela</taxon>
    </lineage>
</organism>